<sequence length="70" mass="8246">MRIHPHPLLYSVYATYAQYGTLSKSDTCWLIFLYQYENGSKYDILNFVHIAYTIEQNIHQNFILSLGKPC</sequence>
<name>A0A2B2LV43_BACCE</name>
<organism evidence="1 2">
    <name type="scientific">Bacillus cereus</name>
    <dbReference type="NCBI Taxonomy" id="1396"/>
    <lineage>
        <taxon>Bacteria</taxon>
        <taxon>Bacillati</taxon>
        <taxon>Bacillota</taxon>
        <taxon>Bacilli</taxon>
        <taxon>Bacillales</taxon>
        <taxon>Bacillaceae</taxon>
        <taxon>Bacillus</taxon>
        <taxon>Bacillus cereus group</taxon>
    </lineage>
</organism>
<dbReference type="Proteomes" id="UP000224386">
    <property type="component" value="Unassembled WGS sequence"/>
</dbReference>
<dbReference type="EMBL" id="NVAP01000027">
    <property type="protein sequence ID" value="PFQ46170.1"/>
    <property type="molecule type" value="Genomic_DNA"/>
</dbReference>
<evidence type="ECO:0000313" key="2">
    <source>
        <dbReference type="Proteomes" id="UP000224386"/>
    </source>
</evidence>
<evidence type="ECO:0000313" key="1">
    <source>
        <dbReference type="EMBL" id="PFQ46170.1"/>
    </source>
</evidence>
<protein>
    <submittedName>
        <fullName evidence="1">Uncharacterized protein</fullName>
    </submittedName>
</protein>
<reference evidence="1 2" key="1">
    <citation type="submission" date="2017-09" db="EMBL/GenBank/DDBJ databases">
        <title>Large-scale bioinformatics analysis of Bacillus genomes uncovers conserved roles of natural products in bacterial physiology.</title>
        <authorList>
            <consortium name="Agbiome Team Llc"/>
            <person name="Bleich R.M."/>
            <person name="Grubbs K.J."/>
            <person name="Santa Maria K.C."/>
            <person name="Allen S.E."/>
            <person name="Farag S."/>
            <person name="Shank E.A."/>
            <person name="Bowers A."/>
        </authorList>
    </citation>
    <scope>NUCLEOTIDE SEQUENCE [LARGE SCALE GENOMIC DNA]</scope>
    <source>
        <strain evidence="1 2">AFS070861</strain>
    </source>
</reference>
<proteinExistence type="predicted"/>
<dbReference type="AlphaFoldDB" id="A0A2B2LV43"/>
<comment type="caution">
    <text evidence="1">The sequence shown here is derived from an EMBL/GenBank/DDBJ whole genome shotgun (WGS) entry which is preliminary data.</text>
</comment>
<accession>A0A2B2LV43</accession>
<gene>
    <name evidence="1" type="ORF">COK05_13490</name>
</gene>